<dbReference type="PANTHER" id="PTHR30086:SF20">
    <property type="entry name" value="ARGININE EXPORTER PROTEIN ARGO-RELATED"/>
    <property type="match status" value="1"/>
</dbReference>
<dbReference type="Pfam" id="PF01810">
    <property type="entry name" value="LysE"/>
    <property type="match status" value="1"/>
</dbReference>
<accession>A0A1I4KMS6</accession>
<evidence type="ECO:0000256" key="1">
    <source>
        <dbReference type="ARBA" id="ARBA00004651"/>
    </source>
</evidence>
<keyword evidence="3 6" id="KW-0812">Transmembrane</keyword>
<dbReference type="Proteomes" id="UP000199520">
    <property type="component" value="Unassembled WGS sequence"/>
</dbReference>
<feature type="transmembrane region" description="Helical" evidence="6">
    <location>
        <begin position="181"/>
        <end position="200"/>
    </location>
</feature>
<evidence type="ECO:0000256" key="5">
    <source>
        <dbReference type="ARBA" id="ARBA00023136"/>
    </source>
</evidence>
<evidence type="ECO:0000256" key="2">
    <source>
        <dbReference type="ARBA" id="ARBA00022475"/>
    </source>
</evidence>
<feature type="transmembrane region" description="Helical" evidence="6">
    <location>
        <begin position="6"/>
        <end position="26"/>
    </location>
</feature>
<keyword evidence="5 6" id="KW-0472">Membrane</keyword>
<evidence type="ECO:0000313" key="8">
    <source>
        <dbReference type="Proteomes" id="UP000199520"/>
    </source>
</evidence>
<sequence>MQAFLHGMILAMGLILPLGVQNLFVFTQGATQLTFLRALPVVITASLCDTLLIVLAVQGVSLFIASFAWIKILLLMIGVGFLAYMGWLTWNSAMAGNDAGTGKELGVKQQIVFAVTVSLLNPHAVLDTIGVIGTSAIHYAGNEKIVFTMACILVSWCWFFFLAVIGWTVGKRKSFIQLFGYINKVSAIFMWLSAVYMMYYNVL</sequence>
<reference evidence="8" key="1">
    <citation type="submission" date="2016-10" db="EMBL/GenBank/DDBJ databases">
        <authorList>
            <person name="Varghese N."/>
            <person name="Submissions S."/>
        </authorList>
    </citation>
    <scope>NUCLEOTIDE SEQUENCE [LARGE SCALE GENOMIC DNA]</scope>
    <source>
        <strain evidence="8">DSM 13327</strain>
    </source>
</reference>
<dbReference type="GO" id="GO:0005886">
    <property type="term" value="C:plasma membrane"/>
    <property type="evidence" value="ECO:0007669"/>
    <property type="project" value="UniProtKB-SubCell"/>
</dbReference>
<evidence type="ECO:0000313" key="7">
    <source>
        <dbReference type="EMBL" id="SFL80055.1"/>
    </source>
</evidence>
<comment type="subcellular location">
    <subcellularLocation>
        <location evidence="1">Cell membrane</location>
        <topology evidence="1">Multi-pass membrane protein</topology>
    </subcellularLocation>
</comment>
<organism evidence="7 8">
    <name type="scientific">Pelosinus propionicus DSM 13327</name>
    <dbReference type="NCBI Taxonomy" id="1123291"/>
    <lineage>
        <taxon>Bacteria</taxon>
        <taxon>Bacillati</taxon>
        <taxon>Bacillota</taxon>
        <taxon>Negativicutes</taxon>
        <taxon>Selenomonadales</taxon>
        <taxon>Sporomusaceae</taxon>
        <taxon>Pelosinus</taxon>
    </lineage>
</organism>
<keyword evidence="8" id="KW-1185">Reference proteome</keyword>
<dbReference type="InterPro" id="IPR001123">
    <property type="entry name" value="LeuE-type"/>
</dbReference>
<feature type="transmembrane region" description="Helical" evidence="6">
    <location>
        <begin position="145"/>
        <end position="169"/>
    </location>
</feature>
<dbReference type="GO" id="GO:0015171">
    <property type="term" value="F:amino acid transmembrane transporter activity"/>
    <property type="evidence" value="ECO:0007669"/>
    <property type="project" value="TreeGrafter"/>
</dbReference>
<evidence type="ECO:0000256" key="3">
    <source>
        <dbReference type="ARBA" id="ARBA00022692"/>
    </source>
</evidence>
<dbReference type="RefSeq" id="WP_090937035.1">
    <property type="nucleotide sequence ID" value="NZ_FOTS01000018.1"/>
</dbReference>
<feature type="transmembrane region" description="Helical" evidence="6">
    <location>
        <begin position="63"/>
        <end position="90"/>
    </location>
</feature>
<name>A0A1I4KMS6_9FIRM</name>
<evidence type="ECO:0000256" key="6">
    <source>
        <dbReference type="SAM" id="Phobius"/>
    </source>
</evidence>
<dbReference type="AlphaFoldDB" id="A0A1I4KMS6"/>
<protein>
    <submittedName>
        <fullName evidence="7">L-lysine exporter family protein LysE/ArgO</fullName>
    </submittedName>
</protein>
<evidence type="ECO:0000256" key="4">
    <source>
        <dbReference type="ARBA" id="ARBA00022989"/>
    </source>
</evidence>
<keyword evidence="4 6" id="KW-1133">Transmembrane helix</keyword>
<dbReference type="PANTHER" id="PTHR30086">
    <property type="entry name" value="ARGININE EXPORTER PROTEIN ARGO"/>
    <property type="match status" value="1"/>
</dbReference>
<proteinExistence type="predicted"/>
<keyword evidence="2" id="KW-1003">Cell membrane</keyword>
<feature type="transmembrane region" description="Helical" evidence="6">
    <location>
        <begin position="111"/>
        <end position="139"/>
    </location>
</feature>
<dbReference type="OrthoDB" id="5638726at2"/>
<dbReference type="EMBL" id="FOTS01000018">
    <property type="protein sequence ID" value="SFL80055.1"/>
    <property type="molecule type" value="Genomic_DNA"/>
</dbReference>
<feature type="transmembrane region" description="Helical" evidence="6">
    <location>
        <begin position="38"/>
        <end position="57"/>
    </location>
</feature>
<gene>
    <name evidence="7" type="ORF">SAMN04490355_101886</name>
</gene>
<dbReference type="STRING" id="1123291.SAMN04490355_101886"/>